<evidence type="ECO:0008006" key="5">
    <source>
        <dbReference type="Google" id="ProtNLM"/>
    </source>
</evidence>
<dbReference type="EMBL" id="KZ819201">
    <property type="protein sequence ID" value="PWY97961.1"/>
    <property type="molecule type" value="Genomic_DNA"/>
</dbReference>
<gene>
    <name evidence="3" type="ORF">BCV70DRAFT_43835</name>
</gene>
<organism evidence="3 4">
    <name type="scientific">Testicularia cyperi</name>
    <dbReference type="NCBI Taxonomy" id="1882483"/>
    <lineage>
        <taxon>Eukaryota</taxon>
        <taxon>Fungi</taxon>
        <taxon>Dikarya</taxon>
        <taxon>Basidiomycota</taxon>
        <taxon>Ustilaginomycotina</taxon>
        <taxon>Ustilaginomycetes</taxon>
        <taxon>Ustilaginales</taxon>
        <taxon>Anthracoideaceae</taxon>
        <taxon>Testicularia</taxon>
    </lineage>
</organism>
<dbReference type="InParanoid" id="A0A317XIQ0"/>
<evidence type="ECO:0000256" key="1">
    <source>
        <dbReference type="SAM" id="MobiDB-lite"/>
    </source>
</evidence>
<dbReference type="Proteomes" id="UP000246740">
    <property type="component" value="Unassembled WGS sequence"/>
</dbReference>
<protein>
    <recommendedName>
        <fullName evidence="5">Secreted protein</fullName>
    </recommendedName>
</protein>
<feature type="chain" id="PRO_5016462502" description="Secreted protein" evidence="2">
    <location>
        <begin position="20"/>
        <end position="240"/>
    </location>
</feature>
<name>A0A317XIQ0_9BASI</name>
<keyword evidence="4" id="KW-1185">Reference proteome</keyword>
<proteinExistence type="predicted"/>
<feature type="compositionally biased region" description="Low complexity" evidence="1">
    <location>
        <begin position="189"/>
        <end position="201"/>
    </location>
</feature>
<evidence type="ECO:0000313" key="4">
    <source>
        <dbReference type="Proteomes" id="UP000246740"/>
    </source>
</evidence>
<keyword evidence="2" id="KW-0732">Signal</keyword>
<reference evidence="3 4" key="1">
    <citation type="journal article" date="2018" name="Mol. Biol. Evol.">
        <title>Broad Genomic Sampling Reveals a Smut Pathogenic Ancestry of the Fungal Clade Ustilaginomycotina.</title>
        <authorList>
            <person name="Kijpornyongpan T."/>
            <person name="Mondo S.J."/>
            <person name="Barry K."/>
            <person name="Sandor L."/>
            <person name="Lee J."/>
            <person name="Lipzen A."/>
            <person name="Pangilinan J."/>
            <person name="LaButti K."/>
            <person name="Hainaut M."/>
            <person name="Henrissat B."/>
            <person name="Grigoriev I.V."/>
            <person name="Spatafora J.W."/>
            <person name="Aime M.C."/>
        </authorList>
    </citation>
    <scope>NUCLEOTIDE SEQUENCE [LARGE SCALE GENOMIC DNA]</scope>
    <source>
        <strain evidence="3 4">MCA 3645</strain>
    </source>
</reference>
<evidence type="ECO:0000313" key="3">
    <source>
        <dbReference type="EMBL" id="PWY97961.1"/>
    </source>
</evidence>
<dbReference type="AlphaFoldDB" id="A0A317XIQ0"/>
<sequence length="240" mass="26963">MRLCSTNFALHVLYCVARACRMNHSLLHAGSADRSVWWTVQKSKREVMLACMLLDLPLSLQWNSCACSTVRLPLFCVACICRGARVAGTPRLACDHNPRVSCCRVQYNSADMAAQALFDAGRAVTLQWSDKNFRFAFTFAFLFSRPPGQRVVNYRLSSLDFAIEPVTLSSIVAKSPDGKWKKRKKKKPSSGWVRLSPSRRSGLSRRKANTNPLRLSTYSSFQSLHPRGKEGWGATVLHLH</sequence>
<feature type="region of interest" description="Disordered" evidence="1">
    <location>
        <begin position="178"/>
        <end position="207"/>
    </location>
</feature>
<feature type="signal peptide" evidence="2">
    <location>
        <begin position="1"/>
        <end position="19"/>
    </location>
</feature>
<evidence type="ECO:0000256" key="2">
    <source>
        <dbReference type="SAM" id="SignalP"/>
    </source>
</evidence>
<accession>A0A317XIQ0</accession>